<dbReference type="STRING" id="619805.SAMN05660477_00971"/>
<dbReference type="AlphaFoldDB" id="A0A1T5DT31"/>
<evidence type="ECO:0000259" key="2">
    <source>
        <dbReference type="Pfam" id="PF20033"/>
    </source>
</evidence>
<name>A0A1T5DT31_9FLAO</name>
<keyword evidence="1" id="KW-0732">Signal</keyword>
<accession>A0A1T5DT31</accession>
<dbReference type="OrthoDB" id="7172369at2"/>
<reference evidence="3 4" key="1">
    <citation type="submission" date="2017-02" db="EMBL/GenBank/DDBJ databases">
        <authorList>
            <person name="Peterson S.W."/>
        </authorList>
    </citation>
    <scope>NUCLEOTIDE SEQUENCE [LARGE SCALE GENOMIC DNA]</scope>
    <source>
        <strain evidence="3 4">DSM 22323</strain>
    </source>
</reference>
<dbReference type="Proteomes" id="UP000191112">
    <property type="component" value="Unassembled WGS sequence"/>
</dbReference>
<keyword evidence="4" id="KW-1185">Reference proteome</keyword>
<dbReference type="InterPro" id="IPR045497">
    <property type="entry name" value="DUF6438"/>
</dbReference>
<gene>
    <name evidence="3" type="ORF">SAMN05660477_00971</name>
</gene>
<evidence type="ECO:0000256" key="1">
    <source>
        <dbReference type="SAM" id="SignalP"/>
    </source>
</evidence>
<dbReference type="EMBL" id="FUYZ01000002">
    <property type="protein sequence ID" value="SKB74670.1"/>
    <property type="molecule type" value="Genomic_DNA"/>
</dbReference>
<sequence length="162" mass="18683">MKYLLSLFAFVVLMSCQTQKSTSNYSKIEYETTPCFGFCSVFKMTINPDRTAVFEAERFNFGEGHSKDDFSKPREGTFKTTIKAEDYVKLVIMLDNLNAKSLNDKYGNHNISDLPTSFLRLNYKDGSSKNIEDYGKNGTKELAEVYKFIADLRKNQDWKKVE</sequence>
<evidence type="ECO:0000313" key="3">
    <source>
        <dbReference type="EMBL" id="SKB74670.1"/>
    </source>
</evidence>
<dbReference type="RefSeq" id="WP_079666375.1">
    <property type="nucleotide sequence ID" value="NZ_FUYZ01000002.1"/>
</dbReference>
<protein>
    <recommendedName>
        <fullName evidence="2">DUF6438 domain-containing protein</fullName>
    </recommendedName>
</protein>
<feature type="signal peptide" evidence="1">
    <location>
        <begin position="1"/>
        <end position="20"/>
    </location>
</feature>
<dbReference type="PROSITE" id="PS51257">
    <property type="entry name" value="PROKAR_LIPOPROTEIN"/>
    <property type="match status" value="1"/>
</dbReference>
<proteinExistence type="predicted"/>
<dbReference type="Pfam" id="PF20033">
    <property type="entry name" value="DUF6438"/>
    <property type="match status" value="1"/>
</dbReference>
<evidence type="ECO:0000313" key="4">
    <source>
        <dbReference type="Proteomes" id="UP000191112"/>
    </source>
</evidence>
<organism evidence="3 4">
    <name type="scientific">Soonwooa buanensis</name>
    <dbReference type="NCBI Taxonomy" id="619805"/>
    <lineage>
        <taxon>Bacteria</taxon>
        <taxon>Pseudomonadati</taxon>
        <taxon>Bacteroidota</taxon>
        <taxon>Flavobacteriia</taxon>
        <taxon>Flavobacteriales</taxon>
        <taxon>Weeksellaceae</taxon>
        <taxon>Chryseobacterium group</taxon>
        <taxon>Soonwooa</taxon>
    </lineage>
</organism>
<feature type="domain" description="DUF6438" evidence="2">
    <location>
        <begin position="27"/>
        <end position="152"/>
    </location>
</feature>
<feature type="chain" id="PRO_5012075094" description="DUF6438 domain-containing protein" evidence="1">
    <location>
        <begin position="21"/>
        <end position="162"/>
    </location>
</feature>